<dbReference type="Gene3D" id="2.40.240.20">
    <property type="entry name" value="Hypothetical PUA domain-like, domain 1"/>
    <property type="match status" value="1"/>
</dbReference>
<evidence type="ECO:0000256" key="5">
    <source>
        <dbReference type="ARBA" id="ARBA00022552"/>
    </source>
</evidence>
<comment type="function">
    <text evidence="9">Specifically methylates the N3 position of the uracil ring of uridine 1498 (m3U1498) in 16S rRNA. Acts on the fully assembled 30S ribosomal subunit.</text>
</comment>
<evidence type="ECO:0000256" key="7">
    <source>
        <dbReference type="ARBA" id="ARBA00022679"/>
    </source>
</evidence>
<dbReference type="InterPro" id="IPR046887">
    <property type="entry name" value="RsmE_PUA-like"/>
</dbReference>
<dbReference type="InterPro" id="IPR006700">
    <property type="entry name" value="RsmE"/>
</dbReference>
<feature type="domain" description="Ribosomal RNA small subunit methyltransferase E PUA-like" evidence="12">
    <location>
        <begin position="23"/>
        <end position="68"/>
    </location>
</feature>
<organism evidence="13">
    <name type="scientific">freshwater metagenome</name>
    <dbReference type="NCBI Taxonomy" id="449393"/>
    <lineage>
        <taxon>unclassified sequences</taxon>
        <taxon>metagenomes</taxon>
        <taxon>ecological metagenomes</taxon>
    </lineage>
</organism>
<evidence type="ECO:0000256" key="6">
    <source>
        <dbReference type="ARBA" id="ARBA00022603"/>
    </source>
</evidence>
<comment type="similarity">
    <text evidence="2">Belongs to the RNA methyltransferase RsmE family.</text>
</comment>
<dbReference type="PANTHER" id="PTHR30027:SF3">
    <property type="entry name" value="16S RRNA (URACIL(1498)-N(3))-METHYLTRANSFERASE"/>
    <property type="match status" value="1"/>
</dbReference>
<dbReference type="SUPFAM" id="SSF75217">
    <property type="entry name" value="alpha/beta knot"/>
    <property type="match status" value="1"/>
</dbReference>
<evidence type="ECO:0000259" key="12">
    <source>
        <dbReference type="Pfam" id="PF20260"/>
    </source>
</evidence>
<evidence type="ECO:0000256" key="1">
    <source>
        <dbReference type="ARBA" id="ARBA00004496"/>
    </source>
</evidence>
<dbReference type="NCBIfam" id="NF008693">
    <property type="entry name" value="PRK11713.2-3"/>
    <property type="match status" value="1"/>
</dbReference>
<reference evidence="13" key="1">
    <citation type="submission" date="2020-05" db="EMBL/GenBank/DDBJ databases">
        <authorList>
            <person name="Chiriac C."/>
            <person name="Salcher M."/>
            <person name="Ghai R."/>
            <person name="Kavagutti S V."/>
        </authorList>
    </citation>
    <scope>NUCLEOTIDE SEQUENCE</scope>
</reference>
<proteinExistence type="inferred from homology"/>
<feature type="domain" description="Ribosomal RNA small subunit methyltransferase E methyltransferase" evidence="11">
    <location>
        <begin position="78"/>
        <end position="239"/>
    </location>
</feature>
<dbReference type="EMBL" id="CAEZSX010000044">
    <property type="protein sequence ID" value="CAB4552476.1"/>
    <property type="molecule type" value="Genomic_DNA"/>
</dbReference>
<evidence type="ECO:0000256" key="10">
    <source>
        <dbReference type="ARBA" id="ARBA00047944"/>
    </source>
</evidence>
<dbReference type="InterPro" id="IPR029026">
    <property type="entry name" value="tRNA_m1G_MTases_N"/>
</dbReference>
<comment type="catalytic activity">
    <reaction evidence="10">
        <text>uridine(1498) in 16S rRNA + S-adenosyl-L-methionine = N(3)-methyluridine(1498) in 16S rRNA + S-adenosyl-L-homocysteine + H(+)</text>
        <dbReference type="Rhea" id="RHEA:42920"/>
        <dbReference type="Rhea" id="RHEA-COMP:10283"/>
        <dbReference type="Rhea" id="RHEA-COMP:10284"/>
        <dbReference type="ChEBI" id="CHEBI:15378"/>
        <dbReference type="ChEBI" id="CHEBI:57856"/>
        <dbReference type="ChEBI" id="CHEBI:59789"/>
        <dbReference type="ChEBI" id="CHEBI:65315"/>
        <dbReference type="ChEBI" id="CHEBI:74502"/>
        <dbReference type="EC" id="2.1.1.193"/>
    </reaction>
</comment>
<evidence type="ECO:0000256" key="4">
    <source>
        <dbReference type="ARBA" id="ARBA00022490"/>
    </source>
</evidence>
<gene>
    <name evidence="13" type="ORF">UFOPK1537_00403</name>
</gene>
<dbReference type="Pfam" id="PF20260">
    <property type="entry name" value="PUA_4"/>
    <property type="match status" value="1"/>
</dbReference>
<dbReference type="GO" id="GO:0005737">
    <property type="term" value="C:cytoplasm"/>
    <property type="evidence" value="ECO:0007669"/>
    <property type="project" value="UniProtKB-SubCell"/>
</dbReference>
<dbReference type="GO" id="GO:0070042">
    <property type="term" value="F:rRNA (uridine-N3-)-methyltransferase activity"/>
    <property type="evidence" value="ECO:0007669"/>
    <property type="project" value="TreeGrafter"/>
</dbReference>
<protein>
    <recommendedName>
        <fullName evidence="3">16S rRNA (uracil(1498)-N(3))-methyltransferase</fullName>
        <ecNumber evidence="3">2.1.1.193</ecNumber>
    </recommendedName>
</protein>
<keyword evidence="5" id="KW-0698">rRNA processing</keyword>
<evidence type="ECO:0000256" key="3">
    <source>
        <dbReference type="ARBA" id="ARBA00012328"/>
    </source>
</evidence>
<evidence type="ECO:0000256" key="8">
    <source>
        <dbReference type="ARBA" id="ARBA00022691"/>
    </source>
</evidence>
<name>A0A6J6CMD0_9ZZZZ</name>
<dbReference type="NCBIfam" id="TIGR00046">
    <property type="entry name" value="RsmE family RNA methyltransferase"/>
    <property type="match status" value="1"/>
</dbReference>
<dbReference type="EC" id="2.1.1.193" evidence="3"/>
<evidence type="ECO:0000259" key="11">
    <source>
        <dbReference type="Pfam" id="PF04452"/>
    </source>
</evidence>
<dbReference type="CDD" id="cd18084">
    <property type="entry name" value="RsmE-like"/>
    <property type="match status" value="1"/>
</dbReference>
<keyword evidence="7" id="KW-0808">Transferase</keyword>
<accession>A0A6J6CMD0</accession>
<dbReference type="PIRSF" id="PIRSF015601">
    <property type="entry name" value="MTase_slr0722"/>
    <property type="match status" value="1"/>
</dbReference>
<dbReference type="InterPro" id="IPR046886">
    <property type="entry name" value="RsmE_MTase_dom"/>
</dbReference>
<keyword evidence="8" id="KW-0949">S-adenosyl-L-methionine</keyword>
<keyword evidence="6" id="KW-0489">Methyltransferase</keyword>
<evidence type="ECO:0000256" key="2">
    <source>
        <dbReference type="ARBA" id="ARBA00005528"/>
    </source>
</evidence>
<dbReference type="PANTHER" id="PTHR30027">
    <property type="entry name" value="RIBOSOMAL RNA SMALL SUBUNIT METHYLTRANSFERASE E"/>
    <property type="match status" value="1"/>
</dbReference>
<dbReference type="Pfam" id="PF04452">
    <property type="entry name" value="Methyltrans_RNA"/>
    <property type="match status" value="1"/>
</dbReference>
<dbReference type="SUPFAM" id="SSF88697">
    <property type="entry name" value="PUA domain-like"/>
    <property type="match status" value="1"/>
</dbReference>
<dbReference type="GO" id="GO:0070475">
    <property type="term" value="P:rRNA base methylation"/>
    <property type="evidence" value="ECO:0007669"/>
    <property type="project" value="TreeGrafter"/>
</dbReference>
<evidence type="ECO:0000256" key="9">
    <source>
        <dbReference type="ARBA" id="ARBA00025699"/>
    </source>
</evidence>
<evidence type="ECO:0000313" key="13">
    <source>
        <dbReference type="EMBL" id="CAB4552476.1"/>
    </source>
</evidence>
<sequence>MVEPLFISPIPTDTKPGSKIKIAGAEAKHAMSVRRLQLGEAISVSDGQGNKARGKVTQLSKDFLELAVESLETLERPTPQLVLVQALAKGDRDEMAVQACTELGIQTVIPWQSERSVSIWKPEKQDKHRLRWQTIATEAAKQSLRPFIPEVAQVLGTRELAEHLKQYDLTLVLDPTANASLTSVQVAGHQSIAVVVGPEGGISPEELDLFRSAGLSLVALGSGILRTSTAGVAVVSYLQATLGNWS</sequence>
<dbReference type="Gene3D" id="3.40.1280.10">
    <property type="match status" value="1"/>
</dbReference>
<dbReference type="InterPro" id="IPR029028">
    <property type="entry name" value="Alpha/beta_knot_MTases"/>
</dbReference>
<dbReference type="InterPro" id="IPR015947">
    <property type="entry name" value="PUA-like_sf"/>
</dbReference>
<keyword evidence="4" id="KW-0963">Cytoplasm</keyword>
<comment type="subcellular location">
    <subcellularLocation>
        <location evidence="1">Cytoplasm</location>
    </subcellularLocation>
</comment>
<dbReference type="AlphaFoldDB" id="A0A6J6CMD0"/>